<sequence length="52" mass="5995">MAKPIKETPILRGKDARNFVSNNRAVKKVSEEEKRQIKESYNALKGISRFAF</sequence>
<organism evidence="1 2">
    <name type="scientific">Autumnicola edwardsiae</name>
    <dbReference type="NCBI Taxonomy" id="3075594"/>
    <lineage>
        <taxon>Bacteria</taxon>
        <taxon>Pseudomonadati</taxon>
        <taxon>Bacteroidota</taxon>
        <taxon>Flavobacteriia</taxon>
        <taxon>Flavobacteriales</taxon>
        <taxon>Flavobacteriaceae</taxon>
        <taxon>Autumnicola</taxon>
    </lineage>
</organism>
<dbReference type="RefSeq" id="WP_311483906.1">
    <property type="nucleotide sequence ID" value="NZ_JAVRHP010000022.1"/>
</dbReference>
<evidence type="ECO:0000313" key="1">
    <source>
        <dbReference type="EMBL" id="MDT0649749.1"/>
    </source>
</evidence>
<dbReference type="Proteomes" id="UP001248819">
    <property type="component" value="Unassembled WGS sequence"/>
</dbReference>
<comment type="caution">
    <text evidence="1">The sequence shown here is derived from an EMBL/GenBank/DDBJ whole genome shotgun (WGS) entry which is preliminary data.</text>
</comment>
<evidence type="ECO:0000313" key="2">
    <source>
        <dbReference type="Proteomes" id="UP001248819"/>
    </source>
</evidence>
<accession>A0ABU3CTR0</accession>
<gene>
    <name evidence="1" type="ORF">RM529_06320</name>
</gene>
<protein>
    <submittedName>
        <fullName evidence="1">Uncharacterized protein</fullName>
    </submittedName>
</protein>
<keyword evidence="2" id="KW-1185">Reference proteome</keyword>
<name>A0ABU3CTR0_9FLAO</name>
<dbReference type="EMBL" id="JAVRHP010000022">
    <property type="protein sequence ID" value="MDT0649749.1"/>
    <property type="molecule type" value="Genomic_DNA"/>
</dbReference>
<reference evidence="1 2" key="1">
    <citation type="submission" date="2023-09" db="EMBL/GenBank/DDBJ databases">
        <authorList>
            <person name="Rey-Velasco X."/>
        </authorList>
    </citation>
    <scope>NUCLEOTIDE SEQUENCE [LARGE SCALE GENOMIC DNA]</scope>
    <source>
        <strain evidence="1 2">F297</strain>
    </source>
</reference>
<proteinExistence type="predicted"/>